<dbReference type="InterPro" id="IPR034904">
    <property type="entry name" value="FSCA_dom_sf"/>
</dbReference>
<dbReference type="Gene3D" id="3.30.300.130">
    <property type="entry name" value="Fe-S cluster assembly (FSCA)"/>
    <property type="match status" value="1"/>
</dbReference>
<dbReference type="SUPFAM" id="SSF117916">
    <property type="entry name" value="Fe-S cluster assembly (FSCA) domain-like"/>
    <property type="match status" value="1"/>
</dbReference>
<evidence type="ECO:0000259" key="2">
    <source>
        <dbReference type="Pfam" id="PF01106"/>
    </source>
</evidence>
<dbReference type="PANTHER" id="PTHR11178">
    <property type="entry name" value="IRON-SULFUR CLUSTER SCAFFOLD PROTEIN NFU-RELATED"/>
    <property type="match status" value="1"/>
</dbReference>
<reference evidence="3" key="1">
    <citation type="journal article" date="2014" name="Front. Microbiol.">
        <title>High frequency of phylogenetically diverse reductive dehalogenase-homologous genes in deep subseafloor sedimentary metagenomes.</title>
        <authorList>
            <person name="Kawai M."/>
            <person name="Futagami T."/>
            <person name="Toyoda A."/>
            <person name="Takaki Y."/>
            <person name="Nishi S."/>
            <person name="Hori S."/>
            <person name="Arai W."/>
            <person name="Tsubouchi T."/>
            <person name="Morono Y."/>
            <person name="Uchiyama I."/>
            <person name="Ito T."/>
            <person name="Fujiyama A."/>
            <person name="Inagaki F."/>
            <person name="Takami H."/>
        </authorList>
    </citation>
    <scope>NUCLEOTIDE SEQUENCE</scope>
    <source>
        <strain evidence="3">Expedition CK06-06</strain>
    </source>
</reference>
<dbReference type="GO" id="GO:0051536">
    <property type="term" value="F:iron-sulfur cluster binding"/>
    <property type="evidence" value="ECO:0007669"/>
    <property type="project" value="InterPro"/>
</dbReference>
<comment type="similarity">
    <text evidence="1">Belongs to the NifU family.</text>
</comment>
<name>X1HYS6_9ZZZZ</name>
<dbReference type="AlphaFoldDB" id="X1HYS6"/>
<feature type="domain" description="NIF system FeS cluster assembly NifU C-terminal" evidence="2">
    <location>
        <begin position="15"/>
        <end position="82"/>
    </location>
</feature>
<evidence type="ECO:0000313" key="3">
    <source>
        <dbReference type="EMBL" id="GAH58959.1"/>
    </source>
</evidence>
<dbReference type="PANTHER" id="PTHR11178:SF1">
    <property type="entry name" value="NFU1 IRON-SULFUR CLUSTER SCAFFOLD HOMOLOG, MITOCHONDRIAL"/>
    <property type="match status" value="1"/>
</dbReference>
<proteinExistence type="inferred from homology"/>
<dbReference type="InterPro" id="IPR001075">
    <property type="entry name" value="NIF_FeS_clus_asmbl_NifU_C"/>
</dbReference>
<gene>
    <name evidence="3" type="ORF">S03H2_30805</name>
</gene>
<organism evidence="3">
    <name type="scientific">marine sediment metagenome</name>
    <dbReference type="NCBI Taxonomy" id="412755"/>
    <lineage>
        <taxon>unclassified sequences</taxon>
        <taxon>metagenomes</taxon>
        <taxon>ecological metagenomes</taxon>
    </lineage>
</organism>
<comment type="caution">
    <text evidence="3">The sequence shown here is derived from an EMBL/GenBank/DDBJ whole genome shotgun (WGS) entry which is preliminary data.</text>
</comment>
<protein>
    <recommendedName>
        <fullName evidence="2">NIF system FeS cluster assembly NifU C-terminal domain-containing protein</fullName>
    </recommendedName>
</protein>
<dbReference type="EMBL" id="BARU01018649">
    <property type="protein sequence ID" value="GAH58959.1"/>
    <property type="molecule type" value="Genomic_DNA"/>
</dbReference>
<dbReference type="GO" id="GO:0005506">
    <property type="term" value="F:iron ion binding"/>
    <property type="evidence" value="ECO:0007669"/>
    <property type="project" value="InterPro"/>
</dbReference>
<sequence length="85" mass="8814">MSDQPNANNALTDKVNEIIDQVRPLLQADGGNIELVGIAADSGVVSVRLQGACKGCPGAAMTLKMGVERLLKEKVPGVTEVVAVE</sequence>
<accession>X1HYS6</accession>
<evidence type="ECO:0000256" key="1">
    <source>
        <dbReference type="ARBA" id="ARBA00006420"/>
    </source>
</evidence>
<dbReference type="GO" id="GO:0016226">
    <property type="term" value="P:iron-sulfur cluster assembly"/>
    <property type="evidence" value="ECO:0007669"/>
    <property type="project" value="InterPro"/>
</dbReference>
<dbReference type="Pfam" id="PF01106">
    <property type="entry name" value="NifU"/>
    <property type="match status" value="1"/>
</dbReference>